<dbReference type="InterPro" id="IPR000064">
    <property type="entry name" value="NLP_P60_dom"/>
</dbReference>
<dbReference type="InterPro" id="IPR041382">
    <property type="entry name" value="SH3_16"/>
</dbReference>
<dbReference type="Pfam" id="PF18348">
    <property type="entry name" value="SH3_16"/>
    <property type="match status" value="1"/>
</dbReference>
<comment type="caution">
    <text evidence="5">The sequence shown here is derived from an EMBL/GenBank/DDBJ whole genome shotgun (WGS) entry which is preliminary data.</text>
</comment>
<name>A0A9X1JX43_9RHOB</name>
<keyword evidence="2" id="KW-0378">Hydrolase</keyword>
<keyword evidence="1" id="KW-0645">Protease</keyword>
<sequence length="262" mass="28174">MTDQRSFPDPVLATRSDPMQITAPVVDLCRSPAGPRDRQLIYGEDVTVLHEAEGWSLVRAKKDGYCGCVPVDTLGQCCSATHQVTARTTHCYDAADLKSVDQMCLTFGSQLVAVSETATFIETADGYVPRQHVHRISDRAEDPIEIAKLFLGTPYLWGGNSGWGIDCSGLVQAALLACHIPCPGDSDQQEQALGTALPVDSGYEPGDLLFWKGHVALVCDTTHIIHANAGHMAVAREGIDDAIARIRAQGDGPVTAHKRLQA</sequence>
<dbReference type="AlphaFoldDB" id="A0A9X1JX43"/>
<evidence type="ECO:0000256" key="2">
    <source>
        <dbReference type="ARBA" id="ARBA00022801"/>
    </source>
</evidence>
<evidence type="ECO:0000256" key="3">
    <source>
        <dbReference type="ARBA" id="ARBA00022807"/>
    </source>
</evidence>
<dbReference type="PROSITE" id="PS51935">
    <property type="entry name" value="NLPC_P60"/>
    <property type="match status" value="1"/>
</dbReference>
<keyword evidence="6" id="KW-1185">Reference proteome</keyword>
<dbReference type="InterPro" id="IPR051794">
    <property type="entry name" value="PG_Endopeptidase_C40"/>
</dbReference>
<dbReference type="Proteomes" id="UP001138661">
    <property type="component" value="Unassembled WGS sequence"/>
</dbReference>
<dbReference type="GO" id="GO:0008234">
    <property type="term" value="F:cysteine-type peptidase activity"/>
    <property type="evidence" value="ECO:0007669"/>
    <property type="project" value="UniProtKB-KW"/>
</dbReference>
<reference evidence="5" key="1">
    <citation type="submission" date="2021-07" db="EMBL/GenBank/DDBJ databases">
        <title>Roseobacter insulae sp. nov., isolated from a tidal flat.</title>
        <authorList>
            <person name="Park S."/>
            <person name="Yoon J.-H."/>
        </authorList>
    </citation>
    <scope>NUCLEOTIDE SEQUENCE</scope>
    <source>
        <strain evidence="5">YSTF-M11</strain>
    </source>
</reference>
<dbReference type="GO" id="GO:0006508">
    <property type="term" value="P:proteolysis"/>
    <property type="evidence" value="ECO:0007669"/>
    <property type="project" value="UniProtKB-KW"/>
</dbReference>
<evidence type="ECO:0000313" key="6">
    <source>
        <dbReference type="Proteomes" id="UP001138661"/>
    </source>
</evidence>
<gene>
    <name evidence="5" type="ORF">KX928_02290</name>
</gene>
<evidence type="ECO:0000259" key="4">
    <source>
        <dbReference type="PROSITE" id="PS51935"/>
    </source>
</evidence>
<evidence type="ECO:0000256" key="1">
    <source>
        <dbReference type="ARBA" id="ARBA00022670"/>
    </source>
</evidence>
<proteinExistence type="predicted"/>
<keyword evidence="3" id="KW-0788">Thiol protease</keyword>
<organism evidence="5 6">
    <name type="scientific">Roseobacter insulae</name>
    <dbReference type="NCBI Taxonomy" id="2859783"/>
    <lineage>
        <taxon>Bacteria</taxon>
        <taxon>Pseudomonadati</taxon>
        <taxon>Pseudomonadota</taxon>
        <taxon>Alphaproteobacteria</taxon>
        <taxon>Rhodobacterales</taxon>
        <taxon>Roseobacteraceae</taxon>
        <taxon>Roseobacter</taxon>
    </lineage>
</organism>
<evidence type="ECO:0000313" key="5">
    <source>
        <dbReference type="EMBL" id="MBW4706606.1"/>
    </source>
</evidence>
<dbReference type="PANTHER" id="PTHR47359:SF3">
    <property type="entry name" value="NLP_P60 DOMAIN-CONTAINING PROTEIN-RELATED"/>
    <property type="match status" value="1"/>
</dbReference>
<feature type="domain" description="NlpC/P60" evidence="4">
    <location>
        <begin position="137"/>
        <end position="261"/>
    </location>
</feature>
<dbReference type="EMBL" id="JAHXDN010000001">
    <property type="protein sequence ID" value="MBW4706606.1"/>
    <property type="molecule type" value="Genomic_DNA"/>
</dbReference>
<protein>
    <submittedName>
        <fullName evidence="5">C40 family peptidase</fullName>
    </submittedName>
</protein>
<dbReference type="PANTHER" id="PTHR47359">
    <property type="entry name" value="PEPTIDOGLYCAN DL-ENDOPEPTIDASE CWLO"/>
    <property type="match status" value="1"/>
</dbReference>
<dbReference type="RefSeq" id="WP_219498381.1">
    <property type="nucleotide sequence ID" value="NZ_JAHXDN010000001.1"/>
</dbReference>
<accession>A0A9X1JX43</accession>
<dbReference type="Pfam" id="PF00877">
    <property type="entry name" value="NLPC_P60"/>
    <property type="match status" value="1"/>
</dbReference>